<comment type="caution">
    <text evidence="2">The sequence shown here is derived from an EMBL/GenBank/DDBJ whole genome shotgun (WGS) entry which is preliminary data.</text>
</comment>
<gene>
    <name evidence="2" type="ORF">E2C01_035103</name>
</gene>
<name>A0A5B7F8U1_PORTR</name>
<sequence>MSSSRVVLGGWVAVTLAVAGVVVVVVVVVVMVVAVRVVHGVVVVGVRRHGWGGVVVVAMVVVVGLWRGTLGIVAWIVLWGDRGTRQGWGEGTVVVLRLCRRGLARIARGCGIGSTLVTVLVLGGTQVQANCGRCISGGDGCVKVGKRELEERGSEAIRTGATPSLLTDFSGQEEANPLCSVFLSLSHEHVNCDVVIRCDMFRFRCDPLPLVATSSSPNLAVTPNHPMISF</sequence>
<dbReference type="Proteomes" id="UP000324222">
    <property type="component" value="Unassembled WGS sequence"/>
</dbReference>
<feature type="transmembrane region" description="Helical" evidence="1">
    <location>
        <begin position="12"/>
        <end position="38"/>
    </location>
</feature>
<dbReference type="AlphaFoldDB" id="A0A5B7F8U1"/>
<evidence type="ECO:0000313" key="2">
    <source>
        <dbReference type="EMBL" id="MPC41508.1"/>
    </source>
</evidence>
<evidence type="ECO:0000313" key="3">
    <source>
        <dbReference type="Proteomes" id="UP000324222"/>
    </source>
</evidence>
<organism evidence="2 3">
    <name type="scientific">Portunus trituberculatus</name>
    <name type="common">Swimming crab</name>
    <name type="synonym">Neptunus trituberculatus</name>
    <dbReference type="NCBI Taxonomy" id="210409"/>
    <lineage>
        <taxon>Eukaryota</taxon>
        <taxon>Metazoa</taxon>
        <taxon>Ecdysozoa</taxon>
        <taxon>Arthropoda</taxon>
        <taxon>Crustacea</taxon>
        <taxon>Multicrustacea</taxon>
        <taxon>Malacostraca</taxon>
        <taxon>Eumalacostraca</taxon>
        <taxon>Eucarida</taxon>
        <taxon>Decapoda</taxon>
        <taxon>Pleocyemata</taxon>
        <taxon>Brachyura</taxon>
        <taxon>Eubrachyura</taxon>
        <taxon>Portunoidea</taxon>
        <taxon>Portunidae</taxon>
        <taxon>Portuninae</taxon>
        <taxon>Portunus</taxon>
    </lineage>
</organism>
<keyword evidence="1" id="KW-1133">Transmembrane helix</keyword>
<keyword evidence="3" id="KW-1185">Reference proteome</keyword>
<reference evidence="2 3" key="1">
    <citation type="submission" date="2019-05" db="EMBL/GenBank/DDBJ databases">
        <title>Another draft genome of Portunus trituberculatus and its Hox gene families provides insights of decapod evolution.</title>
        <authorList>
            <person name="Jeong J.-H."/>
            <person name="Song I."/>
            <person name="Kim S."/>
            <person name="Choi T."/>
            <person name="Kim D."/>
            <person name="Ryu S."/>
            <person name="Kim W."/>
        </authorList>
    </citation>
    <scope>NUCLEOTIDE SEQUENCE [LARGE SCALE GENOMIC DNA]</scope>
    <source>
        <tissue evidence="2">Muscle</tissue>
    </source>
</reference>
<protein>
    <submittedName>
        <fullName evidence="2">Uncharacterized protein</fullName>
    </submittedName>
</protein>
<keyword evidence="1" id="KW-0472">Membrane</keyword>
<feature type="transmembrane region" description="Helical" evidence="1">
    <location>
        <begin position="50"/>
        <end position="78"/>
    </location>
</feature>
<evidence type="ECO:0000256" key="1">
    <source>
        <dbReference type="SAM" id="Phobius"/>
    </source>
</evidence>
<keyword evidence="1" id="KW-0812">Transmembrane</keyword>
<accession>A0A5B7F8U1</accession>
<proteinExistence type="predicted"/>
<dbReference type="EMBL" id="VSRR010005083">
    <property type="protein sequence ID" value="MPC41508.1"/>
    <property type="molecule type" value="Genomic_DNA"/>
</dbReference>